<evidence type="ECO:0000259" key="1">
    <source>
        <dbReference type="PROSITE" id="PS51707"/>
    </source>
</evidence>
<dbReference type="PROSITE" id="PS51708">
    <property type="entry name" value="CHAD"/>
    <property type="match status" value="1"/>
</dbReference>
<dbReference type="CDD" id="cd07756">
    <property type="entry name" value="CYTH-like_Pase_CHAD"/>
    <property type="match status" value="1"/>
</dbReference>
<dbReference type="SMART" id="SM00880">
    <property type="entry name" value="CHAD"/>
    <property type="match status" value="1"/>
</dbReference>
<keyword evidence="4" id="KW-1185">Reference proteome</keyword>
<dbReference type="PROSITE" id="PS51707">
    <property type="entry name" value="CYTH"/>
    <property type="match status" value="1"/>
</dbReference>
<dbReference type="Proteomes" id="UP001174908">
    <property type="component" value="Unassembled WGS sequence"/>
</dbReference>
<name>A0ABT7N5R0_9BURK</name>
<dbReference type="Pfam" id="PF01928">
    <property type="entry name" value="CYTH"/>
    <property type="match status" value="1"/>
</dbReference>
<organism evidence="3 4">
    <name type="scientific">Variovorax dokdonensis</name>
    <dbReference type="NCBI Taxonomy" id="344883"/>
    <lineage>
        <taxon>Bacteria</taxon>
        <taxon>Pseudomonadati</taxon>
        <taxon>Pseudomonadota</taxon>
        <taxon>Betaproteobacteria</taxon>
        <taxon>Burkholderiales</taxon>
        <taxon>Comamonadaceae</taxon>
        <taxon>Variovorax</taxon>
    </lineage>
</organism>
<comment type="caution">
    <text evidence="3">The sequence shown here is derived from an EMBL/GenBank/DDBJ whole genome shotgun (WGS) entry which is preliminary data.</text>
</comment>
<dbReference type="Pfam" id="PF05235">
    <property type="entry name" value="CHAD"/>
    <property type="match status" value="1"/>
</dbReference>
<dbReference type="InterPro" id="IPR039013">
    <property type="entry name" value="YgiF"/>
</dbReference>
<dbReference type="EMBL" id="JASZYV010000001">
    <property type="protein sequence ID" value="MDM0043255.1"/>
    <property type="molecule type" value="Genomic_DNA"/>
</dbReference>
<protein>
    <submittedName>
        <fullName evidence="3">CYTH and CHAD domain-containing protein</fullName>
    </submittedName>
</protein>
<dbReference type="PANTHER" id="PTHR39569">
    <property type="entry name" value="INORGANIC TRIPHOSPHATASE"/>
    <property type="match status" value="1"/>
</dbReference>
<dbReference type="Gene3D" id="2.40.320.10">
    <property type="entry name" value="Hypothetical Protein Pfu-838710-001"/>
    <property type="match status" value="1"/>
</dbReference>
<reference evidence="3" key="1">
    <citation type="submission" date="2023-06" db="EMBL/GenBank/DDBJ databases">
        <authorList>
            <person name="Jiang Y."/>
            <person name="Liu Q."/>
        </authorList>
    </citation>
    <scope>NUCLEOTIDE SEQUENCE</scope>
    <source>
        <strain evidence="3">CGMCC 1.12089</strain>
    </source>
</reference>
<dbReference type="InterPro" id="IPR023577">
    <property type="entry name" value="CYTH_domain"/>
</dbReference>
<accession>A0ABT7N5R0</accession>
<dbReference type="InterPro" id="IPR007899">
    <property type="entry name" value="CHAD_dom"/>
</dbReference>
<dbReference type="InterPro" id="IPR033469">
    <property type="entry name" value="CYTH-like_dom_sf"/>
</dbReference>
<evidence type="ECO:0000313" key="4">
    <source>
        <dbReference type="Proteomes" id="UP001174908"/>
    </source>
</evidence>
<dbReference type="SMART" id="SM01118">
    <property type="entry name" value="CYTH"/>
    <property type="match status" value="1"/>
</dbReference>
<dbReference type="Gene3D" id="1.40.20.10">
    <property type="entry name" value="CHAD domain"/>
    <property type="match status" value="1"/>
</dbReference>
<gene>
    <name evidence="3" type="ORF">QTH91_02050</name>
</gene>
<evidence type="ECO:0000313" key="3">
    <source>
        <dbReference type="EMBL" id="MDM0043255.1"/>
    </source>
</evidence>
<dbReference type="PANTHER" id="PTHR39569:SF1">
    <property type="entry name" value="INORGANIC TRIPHOSPHATASE"/>
    <property type="match status" value="1"/>
</dbReference>
<evidence type="ECO:0000259" key="2">
    <source>
        <dbReference type="PROSITE" id="PS51708"/>
    </source>
</evidence>
<feature type="domain" description="CHAD" evidence="2">
    <location>
        <begin position="237"/>
        <end position="528"/>
    </location>
</feature>
<dbReference type="SUPFAM" id="SSF55154">
    <property type="entry name" value="CYTH-like phosphatases"/>
    <property type="match status" value="1"/>
</dbReference>
<proteinExistence type="predicted"/>
<sequence length="528" mass="57751">MNEIELKFDVPPGRLAALEKEVRTASAIRTHLVARYFDTPDGALARNRIALRLRKEGRRWVQTLKAIGDGGPMVRLEHNVDLGMSPASSAPAVDAARHRGTPAGDRLDAVLAESGQALIETFCTDIWRIARLTRVGGATVELALDTGEVYAPEGPLGRRQASSVCELELELVKGPVSGLVAAASRWRERHGLWLSTQSKAERGERVCAVQRGLPLDVATKAAPMRPPRDLRGGEQATLDGPALQRAVLTICLDHLLPNASEVAGGNEAEDVIHQLRVAIRRTRTALRELEVLAPGAFDSTRWEPPLVEAFRCLGAQRDQALAKKALQPRLEAAGAPPVDLDHEVAQNAVASRGDPAKTAAEVARDPAFQAALVDMLGFCAGVESRAADVEAPGQAADLDAVRAVVRKRLNKLHRQVVRDGRRFESLPVEAQHRVRKRAKRLRYLSEFAAPLFPSKKLARYLKRLLPAQDELGAYNDQQVAHALYRKAVDAEPHAWYVVGWLDAQMPVQARACCDALARLSQAKRFWKG</sequence>
<dbReference type="InterPro" id="IPR038186">
    <property type="entry name" value="CHAD_dom_sf"/>
</dbReference>
<dbReference type="RefSeq" id="WP_286658373.1">
    <property type="nucleotide sequence ID" value="NZ_JASZYV010000001.1"/>
</dbReference>
<feature type="domain" description="CYTH" evidence="1">
    <location>
        <begin position="1"/>
        <end position="210"/>
    </location>
</feature>